<evidence type="ECO:0000313" key="1">
    <source>
        <dbReference type="EMBL" id="SVC97408.1"/>
    </source>
</evidence>
<protein>
    <submittedName>
        <fullName evidence="1">Uncharacterized protein</fullName>
    </submittedName>
</protein>
<gene>
    <name evidence="1" type="ORF">METZ01_LOCUS350262</name>
</gene>
<dbReference type="AlphaFoldDB" id="A0A382RK99"/>
<sequence>VSKVIVACGTGQLFLLLALSRVDARVDTSWFLCLLAGVASAY</sequence>
<reference evidence="1" key="1">
    <citation type="submission" date="2018-05" db="EMBL/GenBank/DDBJ databases">
        <authorList>
            <person name="Lanie J.A."/>
            <person name="Ng W.-L."/>
            <person name="Kazmierczak K.M."/>
            <person name="Andrzejewski T.M."/>
            <person name="Davidsen T.M."/>
            <person name="Wayne K.J."/>
            <person name="Tettelin H."/>
            <person name="Glass J.I."/>
            <person name="Rusch D."/>
            <person name="Podicherti R."/>
            <person name="Tsui H.-C.T."/>
            <person name="Winkler M.E."/>
        </authorList>
    </citation>
    <scope>NUCLEOTIDE SEQUENCE</scope>
</reference>
<accession>A0A382RK99</accession>
<dbReference type="EMBL" id="UINC01121920">
    <property type="protein sequence ID" value="SVC97408.1"/>
    <property type="molecule type" value="Genomic_DNA"/>
</dbReference>
<organism evidence="1">
    <name type="scientific">marine metagenome</name>
    <dbReference type="NCBI Taxonomy" id="408172"/>
    <lineage>
        <taxon>unclassified sequences</taxon>
        <taxon>metagenomes</taxon>
        <taxon>ecological metagenomes</taxon>
    </lineage>
</organism>
<feature type="non-terminal residue" evidence="1">
    <location>
        <position position="42"/>
    </location>
</feature>
<feature type="non-terminal residue" evidence="1">
    <location>
        <position position="1"/>
    </location>
</feature>
<name>A0A382RK99_9ZZZZ</name>
<proteinExistence type="predicted"/>